<sequence length="281" mass="29178">MATHPLLHAFRSSKPAFGVWVTLPGVFNARTVAASSPHLSWLAIDCEHGMTPLHGGAAESIQAIAGLGKNAPSTIVRIPATGACADGSANWQIKYVLDAGARGVVVPMVSSAAQAKSVVAAARFPPAGIRGFGSPFTQTTWGMSAAEYLSCANESVLVLVQIETAEAVQNLQEILSVDGLDGVFIGPFDLSLSLGFPVPSPEPHPEVEKVIQDIKNAAHAKGKKCAFYCTSGSQAARRAKEGFDMINVTSDSGAMTDSLARGLAEAVGAQAETDTDGQVKY</sequence>
<keyword evidence="5" id="KW-0670">Pyruvate</keyword>
<dbReference type="PANTHER" id="PTHR30502">
    <property type="entry name" value="2-KETO-3-DEOXY-L-RHAMNONATE ALDOLASE"/>
    <property type="match status" value="1"/>
</dbReference>
<dbReference type="OrthoDB" id="1621678at2759"/>
<evidence type="ECO:0000313" key="5">
    <source>
        <dbReference type="EMBL" id="OCH87058.1"/>
    </source>
</evidence>
<dbReference type="InterPro" id="IPR015813">
    <property type="entry name" value="Pyrv/PenolPyrv_kinase-like_dom"/>
</dbReference>
<evidence type="ECO:0000256" key="2">
    <source>
        <dbReference type="ARBA" id="ARBA00022723"/>
    </source>
</evidence>
<dbReference type="GO" id="GO:0005737">
    <property type="term" value="C:cytoplasm"/>
    <property type="evidence" value="ECO:0007669"/>
    <property type="project" value="TreeGrafter"/>
</dbReference>
<evidence type="ECO:0000313" key="6">
    <source>
        <dbReference type="Proteomes" id="UP000250043"/>
    </source>
</evidence>
<organism evidence="5 6">
    <name type="scientific">Obba rivulosa</name>
    <dbReference type="NCBI Taxonomy" id="1052685"/>
    <lineage>
        <taxon>Eukaryota</taxon>
        <taxon>Fungi</taxon>
        <taxon>Dikarya</taxon>
        <taxon>Basidiomycota</taxon>
        <taxon>Agaricomycotina</taxon>
        <taxon>Agaricomycetes</taxon>
        <taxon>Polyporales</taxon>
        <taxon>Gelatoporiaceae</taxon>
        <taxon>Obba</taxon>
    </lineage>
</organism>
<gene>
    <name evidence="5" type="ORF">OBBRIDRAFT_820779</name>
</gene>
<dbReference type="GO" id="GO:0016832">
    <property type="term" value="F:aldehyde-lyase activity"/>
    <property type="evidence" value="ECO:0007669"/>
    <property type="project" value="TreeGrafter"/>
</dbReference>
<dbReference type="InterPro" id="IPR050251">
    <property type="entry name" value="HpcH-HpaI_aldolase"/>
</dbReference>
<reference evidence="5 6" key="1">
    <citation type="submission" date="2016-07" db="EMBL/GenBank/DDBJ databases">
        <title>Draft genome of the white-rot fungus Obba rivulosa 3A-2.</title>
        <authorList>
            <consortium name="DOE Joint Genome Institute"/>
            <person name="Miettinen O."/>
            <person name="Riley R."/>
            <person name="Acob R."/>
            <person name="Barry K."/>
            <person name="Cullen D."/>
            <person name="De Vries R."/>
            <person name="Hainaut M."/>
            <person name="Hatakka A."/>
            <person name="Henrissat B."/>
            <person name="Hilden K."/>
            <person name="Kuo R."/>
            <person name="Labutti K."/>
            <person name="Lipzen A."/>
            <person name="Makela M.R."/>
            <person name="Sandor L."/>
            <person name="Spatafora J.W."/>
            <person name="Grigoriev I.V."/>
            <person name="Hibbett D.S."/>
        </authorList>
    </citation>
    <scope>NUCLEOTIDE SEQUENCE [LARGE SCALE GENOMIC DNA]</scope>
    <source>
        <strain evidence="5 6">3A-2</strain>
    </source>
</reference>
<dbReference type="Proteomes" id="UP000250043">
    <property type="component" value="Unassembled WGS sequence"/>
</dbReference>
<name>A0A8E2DLN5_9APHY</name>
<protein>
    <submittedName>
        <fullName evidence="5">Phosphoenolpyruvate/pyruvate domain-containing protein</fullName>
    </submittedName>
</protein>
<comment type="similarity">
    <text evidence="1">Belongs to the HpcH/HpaI aldolase family.</text>
</comment>
<dbReference type="InterPro" id="IPR040442">
    <property type="entry name" value="Pyrv_kinase-like_dom_sf"/>
</dbReference>
<dbReference type="EMBL" id="KV722500">
    <property type="protein sequence ID" value="OCH87058.1"/>
    <property type="molecule type" value="Genomic_DNA"/>
</dbReference>
<evidence type="ECO:0000256" key="1">
    <source>
        <dbReference type="ARBA" id="ARBA00005568"/>
    </source>
</evidence>
<proteinExistence type="inferred from homology"/>
<dbReference type="Pfam" id="PF03328">
    <property type="entry name" value="HpcH_HpaI"/>
    <property type="match status" value="1"/>
</dbReference>
<evidence type="ECO:0000256" key="3">
    <source>
        <dbReference type="ARBA" id="ARBA00023239"/>
    </source>
</evidence>
<keyword evidence="6" id="KW-1185">Reference proteome</keyword>
<dbReference type="Gene3D" id="3.20.20.60">
    <property type="entry name" value="Phosphoenolpyruvate-binding domains"/>
    <property type="match status" value="1"/>
</dbReference>
<dbReference type="PANTHER" id="PTHR30502:SF0">
    <property type="entry name" value="PHOSPHOENOLPYRUVATE CARBOXYLASE FAMILY PROTEIN"/>
    <property type="match status" value="1"/>
</dbReference>
<evidence type="ECO:0000259" key="4">
    <source>
        <dbReference type="Pfam" id="PF03328"/>
    </source>
</evidence>
<dbReference type="GO" id="GO:0046872">
    <property type="term" value="F:metal ion binding"/>
    <property type="evidence" value="ECO:0007669"/>
    <property type="project" value="UniProtKB-KW"/>
</dbReference>
<dbReference type="SUPFAM" id="SSF51621">
    <property type="entry name" value="Phosphoenolpyruvate/pyruvate domain"/>
    <property type="match status" value="1"/>
</dbReference>
<accession>A0A8E2DLN5</accession>
<feature type="domain" description="HpcH/HpaI aldolase/citrate lyase" evidence="4">
    <location>
        <begin position="40"/>
        <end position="254"/>
    </location>
</feature>
<dbReference type="AlphaFoldDB" id="A0A8E2DLN5"/>
<keyword evidence="2" id="KW-0479">Metal-binding</keyword>
<keyword evidence="3" id="KW-0456">Lyase</keyword>
<dbReference type="InterPro" id="IPR005000">
    <property type="entry name" value="Aldolase/citrate-lyase_domain"/>
</dbReference>